<evidence type="ECO:0000256" key="3">
    <source>
        <dbReference type="ARBA" id="ARBA00004953"/>
    </source>
</evidence>
<evidence type="ECO:0000313" key="12">
    <source>
        <dbReference type="EMBL" id="TBL78287.1"/>
    </source>
</evidence>
<dbReference type="Gene3D" id="3.40.640.10">
    <property type="entry name" value="Type I PLP-dependent aspartate aminotransferase-like (Major domain)"/>
    <property type="match status" value="1"/>
</dbReference>
<comment type="function">
    <text evidence="2">Decarboxylates L-threonine-O-3-phosphate to yield (R)-1-amino-2-propanol O-2-phosphate, the precursor for the linkage between the nucleotide loop and the corrin ring in cobalamin.</text>
</comment>
<reference evidence="12 13" key="1">
    <citation type="submission" date="2019-02" db="EMBL/GenBank/DDBJ databases">
        <title>Paenibacillus sp. nov., isolated from surface-sterilized tissue of Thalictrum simplex L.</title>
        <authorList>
            <person name="Tuo L."/>
        </authorList>
    </citation>
    <scope>NUCLEOTIDE SEQUENCE [LARGE SCALE GENOMIC DNA]</scope>
    <source>
        <strain evidence="12 13">N2SHLJ1</strain>
    </source>
</reference>
<dbReference type="GO" id="GO:0048472">
    <property type="term" value="F:threonine-phosphate decarboxylase activity"/>
    <property type="evidence" value="ECO:0007669"/>
    <property type="project" value="UniProtKB-EC"/>
</dbReference>
<evidence type="ECO:0000256" key="6">
    <source>
        <dbReference type="ARBA" id="ARBA00022898"/>
    </source>
</evidence>
<dbReference type="Gene3D" id="3.90.1150.10">
    <property type="entry name" value="Aspartate Aminotransferase, domain 1"/>
    <property type="match status" value="1"/>
</dbReference>
<evidence type="ECO:0000256" key="7">
    <source>
        <dbReference type="ARBA" id="ARBA00023239"/>
    </source>
</evidence>
<dbReference type="InterPro" id="IPR004839">
    <property type="entry name" value="Aminotransferase_I/II_large"/>
</dbReference>
<dbReference type="AlphaFoldDB" id="A0A4Q9DUB1"/>
<keyword evidence="5" id="KW-0169">Cobalamin biosynthesis</keyword>
<comment type="catalytic activity">
    <reaction evidence="9">
        <text>O-phospho-L-threonine + H(+) = (R)-1-aminopropan-2-yl phosphate + CO2</text>
        <dbReference type="Rhea" id="RHEA:11492"/>
        <dbReference type="ChEBI" id="CHEBI:15378"/>
        <dbReference type="ChEBI" id="CHEBI:16526"/>
        <dbReference type="ChEBI" id="CHEBI:58563"/>
        <dbReference type="ChEBI" id="CHEBI:58675"/>
        <dbReference type="EC" id="4.1.1.81"/>
    </reaction>
</comment>
<gene>
    <name evidence="12" type="ORF">EYB31_15585</name>
</gene>
<evidence type="ECO:0000256" key="2">
    <source>
        <dbReference type="ARBA" id="ARBA00003444"/>
    </source>
</evidence>
<dbReference type="Proteomes" id="UP000293142">
    <property type="component" value="Unassembled WGS sequence"/>
</dbReference>
<evidence type="ECO:0000256" key="1">
    <source>
        <dbReference type="ARBA" id="ARBA00001933"/>
    </source>
</evidence>
<dbReference type="InterPro" id="IPR004838">
    <property type="entry name" value="NHTrfase_class1_PyrdxlP-BS"/>
</dbReference>
<dbReference type="EMBL" id="SIRE01000010">
    <property type="protein sequence ID" value="TBL78287.1"/>
    <property type="molecule type" value="Genomic_DNA"/>
</dbReference>
<comment type="caution">
    <text evidence="12">The sequence shown here is derived from an EMBL/GenBank/DDBJ whole genome shotgun (WGS) entry which is preliminary data.</text>
</comment>
<comment type="pathway">
    <text evidence="3">Cofactor biosynthesis; adenosylcobalamin biosynthesis.</text>
</comment>
<evidence type="ECO:0000256" key="8">
    <source>
        <dbReference type="ARBA" id="ARBA00029996"/>
    </source>
</evidence>
<dbReference type="InterPro" id="IPR015422">
    <property type="entry name" value="PyrdxlP-dep_Trfase_small"/>
</dbReference>
<evidence type="ECO:0000256" key="5">
    <source>
        <dbReference type="ARBA" id="ARBA00022573"/>
    </source>
</evidence>
<dbReference type="GO" id="GO:0009236">
    <property type="term" value="P:cobalamin biosynthetic process"/>
    <property type="evidence" value="ECO:0007669"/>
    <property type="project" value="UniProtKB-UniPathway"/>
</dbReference>
<evidence type="ECO:0000256" key="10">
    <source>
        <dbReference type="SAM" id="MobiDB-lite"/>
    </source>
</evidence>
<feature type="domain" description="Aminotransferase class I/classII large" evidence="11">
    <location>
        <begin position="40"/>
        <end position="369"/>
    </location>
</feature>
<dbReference type="InterPro" id="IPR015424">
    <property type="entry name" value="PyrdxlP-dep_Trfase"/>
</dbReference>
<dbReference type="RefSeq" id="WP_131014270.1">
    <property type="nucleotide sequence ID" value="NZ_SIRE01000010.1"/>
</dbReference>
<evidence type="ECO:0000256" key="9">
    <source>
        <dbReference type="ARBA" id="ARBA00048531"/>
    </source>
</evidence>
<dbReference type="NCBIfam" id="TIGR01140">
    <property type="entry name" value="L_thr_O3P_dcar"/>
    <property type="match status" value="1"/>
</dbReference>
<dbReference type="PROSITE" id="PS00105">
    <property type="entry name" value="AA_TRANSFER_CLASS_1"/>
    <property type="match status" value="1"/>
</dbReference>
<evidence type="ECO:0000256" key="4">
    <source>
        <dbReference type="ARBA" id="ARBA00012285"/>
    </source>
</evidence>
<keyword evidence="7 12" id="KW-0456">Lyase</keyword>
<dbReference type="GO" id="GO:0030170">
    <property type="term" value="F:pyridoxal phosphate binding"/>
    <property type="evidence" value="ECO:0007669"/>
    <property type="project" value="InterPro"/>
</dbReference>
<dbReference type="UniPathway" id="UPA00148"/>
<protein>
    <recommendedName>
        <fullName evidence="4">threonine-phosphate decarboxylase</fullName>
        <ecNumber evidence="4">4.1.1.81</ecNumber>
    </recommendedName>
    <alternativeName>
        <fullName evidence="8">L-threonine-O-3-phosphate decarboxylase</fullName>
    </alternativeName>
</protein>
<keyword evidence="13" id="KW-1185">Reference proteome</keyword>
<dbReference type="InterPro" id="IPR015421">
    <property type="entry name" value="PyrdxlP-dep_Trfase_major"/>
</dbReference>
<keyword evidence="6" id="KW-0663">Pyridoxal phosphate</keyword>
<dbReference type="EC" id="4.1.1.81" evidence="4"/>
<sequence>MLQKDELSQTGGPIDLEKNGHGGNWAAAEEAFGRKAGERLDFSANINPLGPPPALRHMLLDEWDYITRYPDPEVRELRQAISSKYGVPFDSILVGNGAAELIDLLPRALRFRRAAVTDPTFSEYREALEKAGADVVSVTSSPEERFRIEPSKLIDVLPQVDALFLGQPNNPTGERRERDELRELARQAHKHGAKLVLDEAFADFFPDESNVTMIREAAASEHIVVIRSMTKFYAIPGLRLGFIVAGPAMIRELRRLQMPWSVNHFAQKAGVLALQDHEYERRTRELIAVERSWLQNRLYGLGCTAFDSVANFLLVALGPSHIPANEMQRRLAEQGIFIRRCATFIGLDDRYFRIAVRTRPENERLVAALAASLLGGGETAT</sequence>
<dbReference type="PANTHER" id="PTHR42885:SF1">
    <property type="entry name" value="THREONINE-PHOSPHATE DECARBOXYLASE"/>
    <property type="match status" value="1"/>
</dbReference>
<dbReference type="InterPro" id="IPR005860">
    <property type="entry name" value="CobD"/>
</dbReference>
<accession>A0A4Q9DUB1</accession>
<evidence type="ECO:0000313" key="13">
    <source>
        <dbReference type="Proteomes" id="UP000293142"/>
    </source>
</evidence>
<dbReference type="SUPFAM" id="SSF53383">
    <property type="entry name" value="PLP-dependent transferases"/>
    <property type="match status" value="1"/>
</dbReference>
<name>A0A4Q9DUB1_9BACL</name>
<dbReference type="Pfam" id="PF00155">
    <property type="entry name" value="Aminotran_1_2"/>
    <property type="match status" value="1"/>
</dbReference>
<dbReference type="CDD" id="cd00609">
    <property type="entry name" value="AAT_like"/>
    <property type="match status" value="1"/>
</dbReference>
<proteinExistence type="predicted"/>
<feature type="region of interest" description="Disordered" evidence="10">
    <location>
        <begin position="1"/>
        <end position="22"/>
    </location>
</feature>
<dbReference type="OrthoDB" id="9813612at2"/>
<dbReference type="PANTHER" id="PTHR42885">
    <property type="entry name" value="HISTIDINOL-PHOSPHATE AMINOTRANSFERASE-RELATED"/>
    <property type="match status" value="1"/>
</dbReference>
<organism evidence="12 13">
    <name type="scientific">Paenibacillus thalictri</name>
    <dbReference type="NCBI Taxonomy" id="2527873"/>
    <lineage>
        <taxon>Bacteria</taxon>
        <taxon>Bacillati</taxon>
        <taxon>Bacillota</taxon>
        <taxon>Bacilli</taxon>
        <taxon>Bacillales</taxon>
        <taxon>Paenibacillaceae</taxon>
        <taxon>Paenibacillus</taxon>
    </lineage>
</organism>
<evidence type="ECO:0000259" key="11">
    <source>
        <dbReference type="Pfam" id="PF00155"/>
    </source>
</evidence>
<comment type="cofactor">
    <cofactor evidence="1">
        <name>pyridoxal 5'-phosphate</name>
        <dbReference type="ChEBI" id="CHEBI:597326"/>
    </cofactor>
</comment>